<evidence type="ECO:0000313" key="1">
    <source>
        <dbReference type="EMBL" id="KLU04048.1"/>
    </source>
</evidence>
<protein>
    <submittedName>
        <fullName evidence="1">Uncharacterized protein</fullName>
    </submittedName>
</protein>
<comment type="caution">
    <text evidence="1">The sequence shown here is derived from an EMBL/GenBank/DDBJ whole genome shotgun (WGS) entry which is preliminary data.</text>
</comment>
<proteinExistence type="predicted"/>
<dbReference type="AlphaFoldDB" id="A0A0J1BBX7"/>
<dbReference type="Proteomes" id="UP000036367">
    <property type="component" value="Unassembled WGS sequence"/>
</dbReference>
<dbReference type="STRING" id="595434.RISK_004017"/>
<organism evidence="1 2">
    <name type="scientific">Rhodopirellula islandica</name>
    <dbReference type="NCBI Taxonomy" id="595434"/>
    <lineage>
        <taxon>Bacteria</taxon>
        <taxon>Pseudomonadati</taxon>
        <taxon>Planctomycetota</taxon>
        <taxon>Planctomycetia</taxon>
        <taxon>Pirellulales</taxon>
        <taxon>Pirellulaceae</taxon>
        <taxon>Rhodopirellula</taxon>
    </lineage>
</organism>
<reference evidence="1" key="1">
    <citation type="submission" date="2015-05" db="EMBL/GenBank/DDBJ databases">
        <title>Permanent draft genome of Rhodopirellula islandicus K833.</title>
        <authorList>
            <person name="Kizina J."/>
            <person name="Richter M."/>
            <person name="Glockner F.O."/>
            <person name="Harder J."/>
        </authorList>
    </citation>
    <scope>NUCLEOTIDE SEQUENCE [LARGE SCALE GENOMIC DNA]</scope>
    <source>
        <strain evidence="1">K833</strain>
    </source>
</reference>
<accession>A0A0J1BBX7</accession>
<name>A0A0J1BBX7_RHOIS</name>
<gene>
    <name evidence="1" type="ORF">RISK_004017</name>
</gene>
<evidence type="ECO:0000313" key="2">
    <source>
        <dbReference type="Proteomes" id="UP000036367"/>
    </source>
</evidence>
<dbReference type="EMBL" id="LECT01000030">
    <property type="protein sequence ID" value="KLU04048.1"/>
    <property type="molecule type" value="Genomic_DNA"/>
</dbReference>
<dbReference type="PATRIC" id="fig|595434.4.peg.3807"/>
<keyword evidence="2" id="KW-1185">Reference proteome</keyword>
<sequence length="47" mass="5290">MLDAFLDREGFGGTATQRKPLIERPSVGALSRSAGVFRHWNCYGKRH</sequence>